<reference evidence="1" key="1">
    <citation type="submission" date="2021-02" db="EMBL/GenBank/DDBJ databases">
        <authorList>
            <person name="Nowell W R."/>
        </authorList>
    </citation>
    <scope>NUCLEOTIDE SEQUENCE</scope>
</reference>
<evidence type="ECO:0000313" key="1">
    <source>
        <dbReference type="EMBL" id="CAF1678389.1"/>
    </source>
</evidence>
<comment type="caution">
    <text evidence="1">The sequence shown here is derived from an EMBL/GenBank/DDBJ whole genome shotgun (WGS) entry which is preliminary data.</text>
</comment>
<name>A0A816GUH1_ADIRI</name>
<sequence length="120" mass="13523">MNTFTKNLRKLVDRRAGEQNSFVEAQQLIEGGADITANAKDGPMIHAVINEERRQRPVFPWKADNCLRLIEVLRKQASRLLAAQVLSSNGNNINEIRRFIELQANTYQSETFGVLGLLGD</sequence>
<dbReference type="EMBL" id="CAJNOR010014471">
    <property type="protein sequence ID" value="CAF1678389.1"/>
    <property type="molecule type" value="Genomic_DNA"/>
</dbReference>
<accession>A0A816GUH1</accession>
<organism evidence="1 2">
    <name type="scientific">Adineta ricciae</name>
    <name type="common">Rotifer</name>
    <dbReference type="NCBI Taxonomy" id="249248"/>
    <lineage>
        <taxon>Eukaryota</taxon>
        <taxon>Metazoa</taxon>
        <taxon>Spiralia</taxon>
        <taxon>Gnathifera</taxon>
        <taxon>Rotifera</taxon>
        <taxon>Eurotatoria</taxon>
        <taxon>Bdelloidea</taxon>
        <taxon>Adinetida</taxon>
        <taxon>Adinetidae</taxon>
        <taxon>Adineta</taxon>
    </lineage>
</organism>
<gene>
    <name evidence="1" type="ORF">XAT740_LOCUS60056</name>
</gene>
<evidence type="ECO:0000313" key="2">
    <source>
        <dbReference type="Proteomes" id="UP000663828"/>
    </source>
</evidence>
<keyword evidence="2" id="KW-1185">Reference proteome</keyword>
<dbReference type="AlphaFoldDB" id="A0A816GUH1"/>
<feature type="non-terminal residue" evidence="1">
    <location>
        <position position="120"/>
    </location>
</feature>
<protein>
    <submittedName>
        <fullName evidence="1">Uncharacterized protein</fullName>
    </submittedName>
</protein>
<dbReference type="Proteomes" id="UP000663828">
    <property type="component" value="Unassembled WGS sequence"/>
</dbReference>
<proteinExistence type="predicted"/>